<accession>D7KSL1</accession>
<proteinExistence type="predicted"/>
<dbReference type="Proteomes" id="UP000008694">
    <property type="component" value="Unassembled WGS sequence"/>
</dbReference>
<gene>
    <name evidence="1" type="ORF">ARALYDRAFT_895384</name>
</gene>
<name>D7KSL1_ARALL</name>
<dbReference type="HOGENOM" id="CLU_2834592_0_0_1"/>
<dbReference type="Gramene" id="scaffold_202458.1">
    <property type="protein sequence ID" value="scaffold_202458.1"/>
    <property type="gene ID" value="scaffold_202458.1"/>
</dbReference>
<evidence type="ECO:0000313" key="1">
    <source>
        <dbReference type="EMBL" id="EFH63834.1"/>
    </source>
</evidence>
<evidence type="ECO:0000313" key="2">
    <source>
        <dbReference type="Proteomes" id="UP000008694"/>
    </source>
</evidence>
<organism evidence="2">
    <name type="scientific">Arabidopsis lyrata subsp. lyrata</name>
    <name type="common">Lyre-leaved rock-cress</name>
    <dbReference type="NCBI Taxonomy" id="81972"/>
    <lineage>
        <taxon>Eukaryota</taxon>
        <taxon>Viridiplantae</taxon>
        <taxon>Streptophyta</taxon>
        <taxon>Embryophyta</taxon>
        <taxon>Tracheophyta</taxon>
        <taxon>Spermatophyta</taxon>
        <taxon>Magnoliopsida</taxon>
        <taxon>eudicotyledons</taxon>
        <taxon>Gunneridae</taxon>
        <taxon>Pentapetalae</taxon>
        <taxon>rosids</taxon>
        <taxon>malvids</taxon>
        <taxon>Brassicales</taxon>
        <taxon>Brassicaceae</taxon>
        <taxon>Camelineae</taxon>
        <taxon>Arabidopsis</taxon>
    </lineage>
</organism>
<dbReference type="AlphaFoldDB" id="D7KSL1"/>
<keyword evidence="2" id="KW-1185">Reference proteome</keyword>
<sequence>MHLFDLPTPLTGRVKSLKSGRGVRTDADSEKFYPFFFVAIKNNDEILADGRSELMPCRLSAIATIS</sequence>
<reference evidence="2" key="1">
    <citation type="journal article" date="2011" name="Nat. Genet.">
        <title>The Arabidopsis lyrata genome sequence and the basis of rapid genome size change.</title>
        <authorList>
            <person name="Hu T.T."/>
            <person name="Pattyn P."/>
            <person name="Bakker E.G."/>
            <person name="Cao J."/>
            <person name="Cheng J.-F."/>
            <person name="Clark R.M."/>
            <person name="Fahlgren N."/>
            <person name="Fawcett J.A."/>
            <person name="Grimwood J."/>
            <person name="Gundlach H."/>
            <person name="Haberer G."/>
            <person name="Hollister J.D."/>
            <person name="Ossowski S."/>
            <person name="Ottilar R.P."/>
            <person name="Salamov A.A."/>
            <person name="Schneeberger K."/>
            <person name="Spannagl M."/>
            <person name="Wang X."/>
            <person name="Yang L."/>
            <person name="Nasrallah M.E."/>
            <person name="Bergelson J."/>
            <person name="Carrington J.C."/>
            <person name="Gaut B.S."/>
            <person name="Schmutz J."/>
            <person name="Mayer K.F.X."/>
            <person name="Van de Peer Y."/>
            <person name="Grigoriev I.V."/>
            <person name="Nordborg M."/>
            <person name="Weigel D."/>
            <person name="Guo Y.-L."/>
        </authorList>
    </citation>
    <scope>NUCLEOTIDE SEQUENCE [LARGE SCALE GENOMIC DNA]</scope>
    <source>
        <strain evidence="2">cv. MN47</strain>
    </source>
</reference>
<protein>
    <submittedName>
        <fullName evidence="1">Predicted protein</fullName>
    </submittedName>
</protein>
<dbReference type="EMBL" id="GL348714">
    <property type="protein sequence ID" value="EFH63834.1"/>
    <property type="molecule type" value="Genomic_DNA"/>
</dbReference>